<accession>A0A379EBH5</accession>
<evidence type="ECO:0000313" key="2">
    <source>
        <dbReference type="Proteomes" id="UP000254263"/>
    </source>
</evidence>
<gene>
    <name evidence="1" type="ORF">NCTC13100_01992</name>
</gene>
<dbReference type="EMBL" id="UGTI01000004">
    <property type="protein sequence ID" value="SUB93758.1"/>
    <property type="molecule type" value="Genomic_DNA"/>
</dbReference>
<name>A0A379EBH5_9PORP</name>
<dbReference type="AlphaFoldDB" id="A0A379EBH5"/>
<dbReference type="RefSeq" id="WP_115087452.1">
    <property type="nucleotide sequence ID" value="NZ_UGTI01000004.1"/>
</dbReference>
<proteinExistence type="predicted"/>
<dbReference type="Proteomes" id="UP000254263">
    <property type="component" value="Unassembled WGS sequence"/>
</dbReference>
<protein>
    <submittedName>
        <fullName evidence="1">Uncharacterized protein</fullName>
    </submittedName>
</protein>
<evidence type="ECO:0000313" key="1">
    <source>
        <dbReference type="EMBL" id="SUB93758.1"/>
    </source>
</evidence>
<sequence length="92" mass="10853">MPIREYNRKLADEKIAERAVQQLREDIANGYNHIIMARCKDKIRAKEVFEHYKQYEDLNPVMVYTNIGGLDKKIEAIKRGEHSIIVCVKHVR</sequence>
<reference evidence="1 2" key="1">
    <citation type="submission" date="2018-06" db="EMBL/GenBank/DDBJ databases">
        <authorList>
            <consortium name="Pathogen Informatics"/>
            <person name="Doyle S."/>
        </authorList>
    </citation>
    <scope>NUCLEOTIDE SEQUENCE [LARGE SCALE GENOMIC DNA]</scope>
    <source>
        <strain evidence="1 2">NCTC13100</strain>
    </source>
</reference>
<organism evidence="1 2">
    <name type="scientific">Porphyromonas macacae</name>
    <dbReference type="NCBI Taxonomy" id="28115"/>
    <lineage>
        <taxon>Bacteria</taxon>
        <taxon>Pseudomonadati</taxon>
        <taxon>Bacteroidota</taxon>
        <taxon>Bacteroidia</taxon>
        <taxon>Bacteroidales</taxon>
        <taxon>Porphyromonadaceae</taxon>
        <taxon>Porphyromonas</taxon>
    </lineage>
</organism>